<dbReference type="EMBL" id="BAABAB010000010">
    <property type="protein sequence ID" value="GAA3614994.1"/>
    <property type="molecule type" value="Genomic_DNA"/>
</dbReference>
<feature type="domain" description="ABC transporter" evidence="5">
    <location>
        <begin position="329"/>
        <end position="533"/>
    </location>
</feature>
<dbReference type="Proteomes" id="UP001501490">
    <property type="component" value="Unassembled WGS sequence"/>
</dbReference>
<feature type="domain" description="ABC transporter" evidence="5">
    <location>
        <begin position="8"/>
        <end position="240"/>
    </location>
</feature>
<dbReference type="Pfam" id="PF00005">
    <property type="entry name" value="ABC_tran"/>
    <property type="match status" value="2"/>
</dbReference>
<keyword evidence="2" id="KW-0547">Nucleotide-binding</keyword>
<dbReference type="Gene3D" id="3.40.50.300">
    <property type="entry name" value="P-loop containing nucleotide triphosphate hydrolases"/>
    <property type="match status" value="2"/>
</dbReference>
<dbReference type="InterPro" id="IPR003439">
    <property type="entry name" value="ABC_transporter-like_ATP-bd"/>
</dbReference>
<dbReference type="SMART" id="SM00382">
    <property type="entry name" value="AAA"/>
    <property type="match status" value="2"/>
</dbReference>
<keyword evidence="3 6" id="KW-0067">ATP-binding</keyword>
<dbReference type="PROSITE" id="PS50893">
    <property type="entry name" value="ABC_TRANSPORTER_2"/>
    <property type="match status" value="2"/>
</dbReference>
<name>A0ABP6ZQS1_9ACTN</name>
<evidence type="ECO:0000256" key="4">
    <source>
        <dbReference type="SAM" id="Coils"/>
    </source>
</evidence>
<keyword evidence="1" id="KW-0677">Repeat</keyword>
<evidence type="ECO:0000256" key="1">
    <source>
        <dbReference type="ARBA" id="ARBA00022737"/>
    </source>
</evidence>
<evidence type="ECO:0000256" key="3">
    <source>
        <dbReference type="ARBA" id="ARBA00022840"/>
    </source>
</evidence>
<protein>
    <submittedName>
        <fullName evidence="6">ATP-binding cassette domain-containing protein</fullName>
    </submittedName>
</protein>
<reference evidence="7" key="1">
    <citation type="journal article" date="2019" name="Int. J. Syst. Evol. Microbiol.">
        <title>The Global Catalogue of Microorganisms (GCM) 10K type strain sequencing project: providing services to taxonomists for standard genome sequencing and annotation.</title>
        <authorList>
            <consortium name="The Broad Institute Genomics Platform"/>
            <consortium name="The Broad Institute Genome Sequencing Center for Infectious Disease"/>
            <person name="Wu L."/>
            <person name="Ma J."/>
        </authorList>
    </citation>
    <scope>NUCLEOTIDE SEQUENCE [LARGE SCALE GENOMIC DNA]</scope>
    <source>
        <strain evidence="7">JCM 16929</strain>
    </source>
</reference>
<accession>A0ABP6ZQS1</accession>
<dbReference type="PANTHER" id="PTHR19211">
    <property type="entry name" value="ATP-BINDING TRANSPORT PROTEIN-RELATED"/>
    <property type="match status" value="1"/>
</dbReference>
<feature type="coiled-coil region" evidence="4">
    <location>
        <begin position="225"/>
        <end position="320"/>
    </location>
</feature>
<dbReference type="RefSeq" id="WP_344803202.1">
    <property type="nucleotide sequence ID" value="NZ_BAABAB010000010.1"/>
</dbReference>
<evidence type="ECO:0000256" key="2">
    <source>
        <dbReference type="ARBA" id="ARBA00022741"/>
    </source>
</evidence>
<evidence type="ECO:0000313" key="6">
    <source>
        <dbReference type="EMBL" id="GAA3614994.1"/>
    </source>
</evidence>
<evidence type="ECO:0000313" key="7">
    <source>
        <dbReference type="Proteomes" id="UP001501490"/>
    </source>
</evidence>
<dbReference type="InterPro" id="IPR050611">
    <property type="entry name" value="ABCF"/>
</dbReference>
<sequence>MPASSSSIVLTDLGLVWPDGSIALEHLNAAFGHGRTGLVGANGAGKSSLLRLIAGRLEPTSGGIATAGEVGYLPQTLTLDTSATVADLLGISRVVRAIRAVEAGDVSTDLFDVIGADWDIEARAEQSLDAIGLSADDLDRPVGRLSGGETVLVATAGLQLAGRPITLLDEPTNNLDRDARARLYDLVENWRGTLVVVSHDVALLERMDAIAELYGGELITYGGPYSSYLEQLETEQQAARQAQRAADQVVRLEKRQRIEAEEKLARRARTARTAEREKRVPKIIAHGRRGAAQVSAGRLRTEAGEKVEQATQEADAAAERVRPDTRIMVDLPDPGLAPGRRIAELAGTDGRRIVIQGPERIGLVGPNGIGKTRLLESSIAGREDTGSASGRLLTERVGYLPQRLDGLAEDRSILDNVRDAAPNRTPNEVRSRLARFLLRGGTVERPVGSLSGGERFRVAIARLLLADPPPQLLILDEPTNNLDLTSVDQLVDALTSYRGALLVVSHDDAFLDRLGLTRTLRLDAAGVLHEERPR</sequence>
<gene>
    <name evidence="6" type="ORF">GCM10022236_16160</name>
</gene>
<dbReference type="SUPFAM" id="SSF52540">
    <property type="entry name" value="P-loop containing nucleoside triphosphate hydrolases"/>
    <property type="match status" value="2"/>
</dbReference>
<keyword evidence="4" id="KW-0175">Coiled coil</keyword>
<dbReference type="PANTHER" id="PTHR19211:SF6">
    <property type="entry name" value="BLL7188 PROTEIN"/>
    <property type="match status" value="1"/>
</dbReference>
<proteinExistence type="predicted"/>
<evidence type="ECO:0000259" key="5">
    <source>
        <dbReference type="PROSITE" id="PS50893"/>
    </source>
</evidence>
<keyword evidence="7" id="KW-1185">Reference proteome</keyword>
<dbReference type="GO" id="GO:0005524">
    <property type="term" value="F:ATP binding"/>
    <property type="evidence" value="ECO:0007669"/>
    <property type="project" value="UniProtKB-KW"/>
</dbReference>
<organism evidence="6 7">
    <name type="scientific">Microlunatus ginsengisoli</name>
    <dbReference type="NCBI Taxonomy" id="363863"/>
    <lineage>
        <taxon>Bacteria</taxon>
        <taxon>Bacillati</taxon>
        <taxon>Actinomycetota</taxon>
        <taxon>Actinomycetes</taxon>
        <taxon>Propionibacteriales</taxon>
        <taxon>Propionibacteriaceae</taxon>
        <taxon>Microlunatus</taxon>
    </lineage>
</organism>
<dbReference type="InterPro" id="IPR003593">
    <property type="entry name" value="AAA+_ATPase"/>
</dbReference>
<dbReference type="InterPro" id="IPR027417">
    <property type="entry name" value="P-loop_NTPase"/>
</dbReference>
<comment type="caution">
    <text evidence="6">The sequence shown here is derived from an EMBL/GenBank/DDBJ whole genome shotgun (WGS) entry which is preliminary data.</text>
</comment>